<dbReference type="EMBL" id="MSIF01000031">
    <property type="protein sequence ID" value="OLF05267.1"/>
    <property type="molecule type" value="Genomic_DNA"/>
</dbReference>
<evidence type="ECO:0000313" key="1">
    <source>
        <dbReference type="EMBL" id="OLF05267.1"/>
    </source>
</evidence>
<comment type="caution">
    <text evidence="1">The sequence shown here is derived from an EMBL/GenBank/DDBJ whole genome shotgun (WGS) entry which is preliminary data.</text>
</comment>
<accession>A0A7Z1ATW6</accession>
<proteinExistence type="predicted"/>
<dbReference type="RefSeq" id="WP_075137755.1">
    <property type="nucleotide sequence ID" value="NZ_MSIF01000031.1"/>
</dbReference>
<name>A0A7Z1ATW6_9PSEU</name>
<reference evidence="1 2" key="1">
    <citation type="submission" date="2016-12" db="EMBL/GenBank/DDBJ databases">
        <title>The draft genome sequence of Actinophytocola xinjiangensis.</title>
        <authorList>
            <person name="Wang W."/>
            <person name="Yuan L."/>
        </authorList>
    </citation>
    <scope>NUCLEOTIDE SEQUENCE [LARGE SCALE GENOMIC DNA]</scope>
    <source>
        <strain evidence="1 2">CGMCC 4.4663</strain>
    </source>
</reference>
<evidence type="ECO:0000313" key="2">
    <source>
        <dbReference type="Proteomes" id="UP000185696"/>
    </source>
</evidence>
<dbReference type="AlphaFoldDB" id="A0A7Z1ATW6"/>
<protein>
    <submittedName>
        <fullName evidence="1">Uncharacterized protein</fullName>
    </submittedName>
</protein>
<organism evidence="1 2">
    <name type="scientific">Actinophytocola xinjiangensis</name>
    <dbReference type="NCBI Taxonomy" id="485602"/>
    <lineage>
        <taxon>Bacteria</taxon>
        <taxon>Bacillati</taxon>
        <taxon>Actinomycetota</taxon>
        <taxon>Actinomycetes</taxon>
        <taxon>Pseudonocardiales</taxon>
        <taxon>Pseudonocardiaceae</taxon>
    </lineage>
</organism>
<dbReference type="OrthoDB" id="3456613at2"/>
<dbReference type="Proteomes" id="UP000185696">
    <property type="component" value="Unassembled WGS sequence"/>
</dbReference>
<keyword evidence="2" id="KW-1185">Reference proteome</keyword>
<sequence length="376" mass="40545">MSRPRVLLAPVTVSPTKPLTPSHLKVLLPMDMLHRATATFAEVTHVYTPLAHAGSRQVAGFWEYLDRVHPGLDAPACSEERIGELYTEFQRGEPVSNAALAPVVARAAEGWAHPVSVRLLDLWARHYRTLGMRDPSFGRTGPAPMAVDDLVDELAVRHLAIDGRSFGAPVYLDATSAGLPLRMVVGADGHANYLVTTLCELVPLLAGHDHVVLAHDPELRADYRTVAHVLGAFGVGVSRLEFARVPLNGSVRSARHGDWRGYTVGALAHGFADEYGEAAFALGYRLYLLAGLGRTAGASFTHDRFRRWVRRAAGLLDQARPGERVSLAPLAGRSSYVDPFRLAATVLGRDTDPDLLATLLDVLAGPTGRVSLDTAA</sequence>
<gene>
    <name evidence="1" type="ORF">BLA60_37060</name>
</gene>